<dbReference type="AlphaFoldDB" id="A0A410X098"/>
<protein>
    <recommendedName>
        <fullName evidence="3 6">Flagellar basal body rod protein FlgB</fullName>
    </recommendedName>
</protein>
<comment type="similarity">
    <text evidence="2 6">Belongs to the flagella basal body rod proteins family.</text>
</comment>
<keyword evidence="9" id="KW-0282">Flagellum</keyword>
<dbReference type="EMBL" id="CP026520">
    <property type="protein sequence ID" value="QAV20094.1"/>
    <property type="molecule type" value="Genomic_DNA"/>
</dbReference>
<sequence length="137" mass="15789">MFLLNQAGFQWMEKSLDASALRQRVISNNVANADTPHFKRSDVLFEELLQEKMTGNQPVLEGRRTNSRHLQIPSNTNLPGQAVVESDPNSLMNNNLNNVDMDYEMSLMAKNQLKYNTMVQEMNNEFRKLKIAMDGRR</sequence>
<evidence type="ECO:0000313" key="11">
    <source>
        <dbReference type="Proteomes" id="UP001527202"/>
    </source>
</evidence>
<evidence type="ECO:0000313" key="9">
    <source>
        <dbReference type="EMBL" id="QAV20094.1"/>
    </source>
</evidence>
<dbReference type="Pfam" id="PF00460">
    <property type="entry name" value="Flg_bb_rod"/>
    <property type="match status" value="1"/>
</dbReference>
<keyword evidence="11" id="KW-1185">Reference proteome</keyword>
<dbReference type="PANTHER" id="PTHR30435">
    <property type="entry name" value="FLAGELLAR PROTEIN"/>
    <property type="match status" value="1"/>
</dbReference>
<feature type="domain" description="Flagellar basal body rod protein N-terminal" evidence="7">
    <location>
        <begin position="18"/>
        <end position="39"/>
    </location>
</feature>
<organism evidence="9 10">
    <name type="scientific">Paenibacillus chitinolyticus</name>
    <dbReference type="NCBI Taxonomy" id="79263"/>
    <lineage>
        <taxon>Bacteria</taxon>
        <taxon>Bacillati</taxon>
        <taxon>Bacillota</taxon>
        <taxon>Bacilli</taxon>
        <taxon>Bacillales</taxon>
        <taxon>Paenibacillaceae</taxon>
        <taxon>Paenibacillus</taxon>
    </lineage>
</organism>
<proteinExistence type="inferred from homology"/>
<evidence type="ECO:0000313" key="10">
    <source>
        <dbReference type="Proteomes" id="UP000288943"/>
    </source>
</evidence>
<evidence type="ECO:0000256" key="1">
    <source>
        <dbReference type="ARBA" id="ARBA00004117"/>
    </source>
</evidence>
<dbReference type="Proteomes" id="UP001527202">
    <property type="component" value="Unassembled WGS sequence"/>
</dbReference>
<evidence type="ECO:0000259" key="7">
    <source>
        <dbReference type="Pfam" id="PF00460"/>
    </source>
</evidence>
<dbReference type="NCBIfam" id="TIGR01396">
    <property type="entry name" value="FlgB"/>
    <property type="match status" value="1"/>
</dbReference>
<reference evidence="8 11" key="2">
    <citation type="submission" date="2022-05" db="EMBL/GenBank/DDBJ databases">
        <title>Genome Sequencing of Bee-Associated Microbes.</title>
        <authorList>
            <person name="Dunlap C."/>
        </authorList>
    </citation>
    <scope>NUCLEOTIDE SEQUENCE [LARGE SCALE GENOMIC DNA]</scope>
    <source>
        <strain evidence="8 11">NRRL B-23120</strain>
    </source>
</reference>
<reference evidence="9 10" key="1">
    <citation type="submission" date="2018-01" db="EMBL/GenBank/DDBJ databases">
        <title>The whole genome sequencing and assembly of Paenibacillus chitinolyticus KCCM 41400 strain.</title>
        <authorList>
            <person name="Kim J.-Y."/>
            <person name="Park M.-K."/>
            <person name="Lee Y.-J."/>
            <person name="Yi H."/>
            <person name="Bahn Y.-S."/>
            <person name="Kim J.F."/>
            <person name="Lee D.-W."/>
        </authorList>
    </citation>
    <scope>NUCLEOTIDE SEQUENCE [LARGE SCALE GENOMIC DNA]</scope>
    <source>
        <strain evidence="9 10">KCCM 41400</strain>
    </source>
</reference>
<evidence type="ECO:0000256" key="2">
    <source>
        <dbReference type="ARBA" id="ARBA00009677"/>
    </source>
</evidence>
<evidence type="ECO:0000256" key="4">
    <source>
        <dbReference type="ARBA" id="ARBA00023143"/>
    </source>
</evidence>
<evidence type="ECO:0000256" key="3">
    <source>
        <dbReference type="ARBA" id="ARBA00014376"/>
    </source>
</evidence>
<evidence type="ECO:0000256" key="5">
    <source>
        <dbReference type="ARBA" id="ARBA00024934"/>
    </source>
</evidence>
<name>A0A410X098_9BACL</name>
<dbReference type="GO" id="GO:0030694">
    <property type="term" value="C:bacterial-type flagellum basal body, rod"/>
    <property type="evidence" value="ECO:0007669"/>
    <property type="project" value="InterPro"/>
</dbReference>
<dbReference type="RefSeq" id="WP_016423454.1">
    <property type="nucleotide sequence ID" value="NZ_CP026520.1"/>
</dbReference>
<dbReference type="InterPro" id="IPR001444">
    <property type="entry name" value="Flag_bb_rod_N"/>
</dbReference>
<comment type="function">
    <text evidence="5 6">Structural component of flagellum, the bacterial motility apparatus. Part of the rod structure of flagellar basal body.</text>
</comment>
<evidence type="ECO:0000256" key="6">
    <source>
        <dbReference type="PIRNR" id="PIRNR002889"/>
    </source>
</evidence>
<dbReference type="GeneID" id="95377365"/>
<dbReference type="OrthoDB" id="9792068at2"/>
<accession>A0A410X098</accession>
<dbReference type="EMBL" id="JAMDMJ010000054">
    <property type="protein sequence ID" value="MCY9599737.1"/>
    <property type="molecule type" value="Genomic_DNA"/>
</dbReference>
<dbReference type="Proteomes" id="UP000288943">
    <property type="component" value="Chromosome"/>
</dbReference>
<comment type="subunit">
    <text evidence="6">The basal body constitutes a major portion of the flagellar organelle and consists of a number of rings mounted on a central rod.</text>
</comment>
<evidence type="ECO:0000313" key="8">
    <source>
        <dbReference type="EMBL" id="MCY9599737.1"/>
    </source>
</evidence>
<dbReference type="InterPro" id="IPR006300">
    <property type="entry name" value="FlgB"/>
</dbReference>
<gene>
    <name evidence="8" type="primary">flgB</name>
    <name evidence="8" type="ORF">M5X16_28730</name>
    <name evidence="9" type="ORF">PC41400_21465</name>
</gene>
<dbReference type="KEGG" id="pchi:PC41400_21465"/>
<dbReference type="PIRSF" id="PIRSF002889">
    <property type="entry name" value="Rod_FlgB"/>
    <property type="match status" value="1"/>
</dbReference>
<keyword evidence="9" id="KW-0966">Cell projection</keyword>
<dbReference type="PANTHER" id="PTHR30435:SF12">
    <property type="entry name" value="FLAGELLAR BASAL BODY ROD PROTEIN FLGB"/>
    <property type="match status" value="1"/>
</dbReference>
<keyword evidence="4 6" id="KW-0975">Bacterial flagellum</keyword>
<dbReference type="GO" id="GO:0071978">
    <property type="term" value="P:bacterial-type flagellum-dependent swarming motility"/>
    <property type="evidence" value="ECO:0007669"/>
    <property type="project" value="TreeGrafter"/>
</dbReference>
<keyword evidence="9" id="KW-0969">Cilium</keyword>
<comment type="subcellular location">
    <subcellularLocation>
        <location evidence="1 6">Bacterial flagellum basal body</location>
    </subcellularLocation>
</comment>